<reference evidence="6 7" key="1">
    <citation type="submission" date="2017-11" db="EMBL/GenBank/DDBJ databases">
        <title>Isolation and Characterization of Family Methanocellaceae Species from Potential Methane Hydrate Area Offshore Southwestern Taiwan.</title>
        <authorList>
            <person name="Zhang W.-L."/>
            <person name="Chen W.-C."/>
            <person name="Lai M.-C."/>
            <person name="Chen S.-C."/>
        </authorList>
    </citation>
    <scope>NUCLEOTIDE SEQUENCE [LARGE SCALE GENOMIC DNA]</scope>
    <source>
        <strain evidence="6 7">CWC-04</strain>
    </source>
</reference>
<organism evidence="6 7">
    <name type="scientific">Methanooceanicella nereidis</name>
    <dbReference type="NCBI Taxonomy" id="2052831"/>
    <lineage>
        <taxon>Archaea</taxon>
        <taxon>Methanobacteriati</taxon>
        <taxon>Methanobacteriota</taxon>
        <taxon>Stenosarchaea group</taxon>
        <taxon>Methanomicrobia</taxon>
        <taxon>Methanocellales</taxon>
        <taxon>Methanocellaceae</taxon>
        <taxon>Methanooceanicella</taxon>
    </lineage>
</organism>
<feature type="domain" description="ABC transporter" evidence="5">
    <location>
        <begin position="2"/>
        <end position="232"/>
    </location>
</feature>
<dbReference type="Gene3D" id="3.40.50.300">
    <property type="entry name" value="P-loop containing nucleotide triphosphate hydrolases"/>
    <property type="match status" value="1"/>
</dbReference>
<dbReference type="Proteomes" id="UP001320159">
    <property type="component" value="Unassembled WGS sequence"/>
</dbReference>
<comment type="similarity">
    <text evidence="1">Belongs to the ABC transporter superfamily.</text>
</comment>
<dbReference type="PROSITE" id="PS50893">
    <property type="entry name" value="ABC_TRANSPORTER_2"/>
    <property type="match status" value="1"/>
</dbReference>
<dbReference type="PROSITE" id="PS00211">
    <property type="entry name" value="ABC_TRANSPORTER_1"/>
    <property type="match status" value="1"/>
</dbReference>
<evidence type="ECO:0000259" key="5">
    <source>
        <dbReference type="PROSITE" id="PS50893"/>
    </source>
</evidence>
<dbReference type="InterPro" id="IPR027417">
    <property type="entry name" value="P-loop_NTPase"/>
</dbReference>
<dbReference type="InterPro" id="IPR003593">
    <property type="entry name" value="AAA+_ATPase"/>
</dbReference>
<dbReference type="EMBL" id="PGCK01000007">
    <property type="protein sequence ID" value="MCD1295240.1"/>
    <property type="molecule type" value="Genomic_DNA"/>
</dbReference>
<evidence type="ECO:0000313" key="6">
    <source>
        <dbReference type="EMBL" id="MCD1295240.1"/>
    </source>
</evidence>
<dbReference type="RefSeq" id="WP_230742092.1">
    <property type="nucleotide sequence ID" value="NZ_PGCK01000007.1"/>
</dbReference>
<accession>A0AAP2RFN1</accession>
<gene>
    <name evidence="6" type="ORF">CUJ83_09540</name>
</gene>
<keyword evidence="7" id="KW-1185">Reference proteome</keyword>
<protein>
    <submittedName>
        <fullName evidence="6">ABC transporter ATP-binding protein</fullName>
    </submittedName>
</protein>
<dbReference type="AlphaFoldDB" id="A0AAP2RFN1"/>
<evidence type="ECO:0000256" key="2">
    <source>
        <dbReference type="ARBA" id="ARBA00022448"/>
    </source>
</evidence>
<evidence type="ECO:0000313" key="7">
    <source>
        <dbReference type="Proteomes" id="UP001320159"/>
    </source>
</evidence>
<name>A0AAP2RFN1_9EURY</name>
<dbReference type="PANTHER" id="PTHR43335">
    <property type="entry name" value="ABC TRANSPORTER, ATP-BINDING PROTEIN"/>
    <property type="match status" value="1"/>
</dbReference>
<dbReference type="CDD" id="cd03230">
    <property type="entry name" value="ABC_DR_subfamily_A"/>
    <property type="match status" value="1"/>
</dbReference>
<dbReference type="Pfam" id="PF00005">
    <property type="entry name" value="ABC_tran"/>
    <property type="match status" value="1"/>
</dbReference>
<evidence type="ECO:0000256" key="1">
    <source>
        <dbReference type="ARBA" id="ARBA00005417"/>
    </source>
</evidence>
<dbReference type="InterPro" id="IPR003439">
    <property type="entry name" value="ABC_transporter-like_ATP-bd"/>
</dbReference>
<keyword evidence="3" id="KW-0547">Nucleotide-binding</keyword>
<evidence type="ECO:0000256" key="4">
    <source>
        <dbReference type="ARBA" id="ARBA00022840"/>
    </source>
</evidence>
<dbReference type="GO" id="GO:0005524">
    <property type="term" value="F:ATP binding"/>
    <property type="evidence" value="ECO:0007669"/>
    <property type="project" value="UniProtKB-KW"/>
</dbReference>
<proteinExistence type="inferred from homology"/>
<dbReference type="InterPro" id="IPR017871">
    <property type="entry name" value="ABC_transporter-like_CS"/>
</dbReference>
<dbReference type="PANTHER" id="PTHR43335:SF4">
    <property type="entry name" value="ABC TRANSPORTER, ATP-BINDING PROTEIN"/>
    <property type="match status" value="1"/>
</dbReference>
<keyword evidence="4 6" id="KW-0067">ATP-binding</keyword>
<dbReference type="SMART" id="SM00382">
    <property type="entry name" value="AAA"/>
    <property type="match status" value="1"/>
</dbReference>
<evidence type="ECO:0000256" key="3">
    <source>
        <dbReference type="ARBA" id="ARBA00022741"/>
    </source>
</evidence>
<dbReference type="GO" id="GO:0016887">
    <property type="term" value="F:ATP hydrolysis activity"/>
    <property type="evidence" value="ECO:0007669"/>
    <property type="project" value="InterPro"/>
</dbReference>
<comment type="caution">
    <text evidence="6">The sequence shown here is derived from an EMBL/GenBank/DDBJ whole genome shotgun (WGS) entry which is preliminary data.</text>
</comment>
<dbReference type="SUPFAM" id="SSF52540">
    <property type="entry name" value="P-loop containing nucleoside triphosphate hydrolases"/>
    <property type="match status" value="1"/>
</dbReference>
<sequence>MITAKGLTKLYDGKHGIRNIDLYVRKGSTFGFLGKNGSGKTTTIKILIGLLKPDSGIASVGGYDVSSDPMPVRRMIGYLPETVGLYEYLTAFDTLDYTARLHRIKAGDRKERIEHILKDLDLYDSRNIKIGNFSKGMRQKLALGRALINDPDVLFLDEPTSGLDPQASRNIEALIKDLKKEGKTVFITSHILSEVEKMCDSVSILKEGTIRASGSMADIKAKYSSPSILVRVSGAPLNAEKAAGILVSIGAEQVEVLDDCVSLKTGRPEELMPAVNRALLEANIPVVELKRMEPALEDVYFKVMEE</sequence>
<keyword evidence="2" id="KW-0813">Transport</keyword>